<dbReference type="AlphaFoldDB" id="A0A556PTX3"/>
<gene>
    <name evidence="2" type="ORF">FPQ13_01825</name>
</gene>
<accession>A0A556PTX3</accession>
<dbReference type="Gene3D" id="2.70.70.10">
    <property type="entry name" value="Glucose Permease (Domain IIA)"/>
    <property type="match status" value="1"/>
</dbReference>
<dbReference type="EMBL" id="VMHE01000001">
    <property type="protein sequence ID" value="TSJ67831.1"/>
    <property type="molecule type" value="Genomic_DNA"/>
</dbReference>
<name>A0A556PTX3_9BACI</name>
<dbReference type="OrthoDB" id="2986589at2"/>
<dbReference type="GO" id="GO:0004222">
    <property type="term" value="F:metalloendopeptidase activity"/>
    <property type="evidence" value="ECO:0007669"/>
    <property type="project" value="TreeGrafter"/>
</dbReference>
<organism evidence="2 3">
    <name type="scientific">Allobacillus salarius</name>
    <dbReference type="NCBI Taxonomy" id="1955272"/>
    <lineage>
        <taxon>Bacteria</taxon>
        <taxon>Bacillati</taxon>
        <taxon>Bacillota</taxon>
        <taxon>Bacilli</taxon>
        <taxon>Bacillales</taxon>
        <taxon>Bacillaceae</taxon>
        <taxon>Allobacillus</taxon>
    </lineage>
</organism>
<dbReference type="InterPro" id="IPR050570">
    <property type="entry name" value="Cell_wall_metabolism_enzyme"/>
</dbReference>
<proteinExistence type="predicted"/>
<sequence>MIMSKKLDEIRKNIVHRKNMKTGTKISINHSPLLSDDERYGNQPNGLSNSSNPGTIQLKSTWFPKFLLSVFIFFLTFLVYNSELPIIKQSKETVHYALTEDLPFATMHSWYETHFGGTFVSLGFDQAEPNELSGNILSIPVSGLDEERITSEGKGIHIEVSAEESVYALEKGTVLFAGNKPDTGRTIVLQHEDGRKSIYGQLDEIEVFHYQTIPANQPIGTVKPDELGTSALYFAIQDGTEYLNPLQEILEGKDEY</sequence>
<evidence type="ECO:0000313" key="3">
    <source>
        <dbReference type="Proteomes" id="UP000316425"/>
    </source>
</evidence>
<keyword evidence="3" id="KW-1185">Reference proteome</keyword>
<dbReference type="InterPro" id="IPR011055">
    <property type="entry name" value="Dup_hybrid_motif"/>
</dbReference>
<evidence type="ECO:0000259" key="1">
    <source>
        <dbReference type="Pfam" id="PF01551"/>
    </source>
</evidence>
<dbReference type="CDD" id="cd12797">
    <property type="entry name" value="M23_peptidase"/>
    <property type="match status" value="1"/>
</dbReference>
<dbReference type="PANTHER" id="PTHR21666">
    <property type="entry name" value="PEPTIDASE-RELATED"/>
    <property type="match status" value="1"/>
</dbReference>
<evidence type="ECO:0000313" key="2">
    <source>
        <dbReference type="EMBL" id="TSJ67831.1"/>
    </source>
</evidence>
<dbReference type="SUPFAM" id="SSF51261">
    <property type="entry name" value="Duplicated hybrid motif"/>
    <property type="match status" value="1"/>
</dbReference>
<dbReference type="InterPro" id="IPR016047">
    <property type="entry name" value="M23ase_b-sheet_dom"/>
</dbReference>
<dbReference type="Proteomes" id="UP000316425">
    <property type="component" value="Unassembled WGS sequence"/>
</dbReference>
<feature type="domain" description="M23ase beta-sheet core" evidence="1">
    <location>
        <begin position="154"/>
        <end position="245"/>
    </location>
</feature>
<dbReference type="Pfam" id="PF01551">
    <property type="entry name" value="Peptidase_M23"/>
    <property type="match status" value="1"/>
</dbReference>
<protein>
    <submittedName>
        <fullName evidence="2">M23 family metallopeptidase</fullName>
    </submittedName>
</protein>
<comment type="caution">
    <text evidence="2">The sequence shown here is derived from an EMBL/GenBank/DDBJ whole genome shotgun (WGS) entry which is preliminary data.</text>
</comment>
<dbReference type="PANTHER" id="PTHR21666:SF274">
    <property type="entry name" value="STAGE IV SPORULATION PROTEIN FA"/>
    <property type="match status" value="1"/>
</dbReference>
<reference evidence="2 3" key="1">
    <citation type="submission" date="2019-07" db="EMBL/GenBank/DDBJ databases">
        <title>Allobacillus sp. nov. SKP isolated from shrimp paste of Euphausiacea.</title>
        <authorList>
            <person name="Kanchanasin P."/>
            <person name="Tanasupawat S."/>
            <person name="Shi W."/>
            <person name="Wu L."/>
            <person name="Ma J."/>
        </authorList>
    </citation>
    <scope>NUCLEOTIDE SEQUENCE [LARGE SCALE GENOMIC DNA]</scope>
    <source>
        <strain evidence="2 3">SKP4-8</strain>
    </source>
</reference>